<evidence type="ECO:0000256" key="4">
    <source>
        <dbReference type="ARBA" id="ARBA00022833"/>
    </source>
</evidence>
<dbReference type="KEGG" id="bpor:BPO_1270"/>
<gene>
    <name evidence="8" type="ORF">BPO_1270</name>
</gene>
<evidence type="ECO:0000256" key="3">
    <source>
        <dbReference type="ARBA" id="ARBA00022741"/>
    </source>
</evidence>
<organism evidence="8 9">
    <name type="scientific">Bergeyella porcorum</name>
    <dbReference type="NCBI Taxonomy" id="1735111"/>
    <lineage>
        <taxon>Bacteria</taxon>
        <taxon>Pseudomonadati</taxon>
        <taxon>Bacteroidota</taxon>
        <taxon>Flavobacteriia</taxon>
        <taxon>Flavobacteriales</taxon>
        <taxon>Weeksellaceae</taxon>
        <taxon>Bergeyella</taxon>
    </lineage>
</organism>
<dbReference type="Gene3D" id="1.20.58.760">
    <property type="entry name" value="Peptidase M41"/>
    <property type="match status" value="1"/>
</dbReference>
<dbReference type="PANTHER" id="PTHR43655:SF2">
    <property type="entry name" value="AFG3 LIKE MATRIX AAA PEPTIDASE SUBUNIT 2, ISOFORM A"/>
    <property type="match status" value="1"/>
</dbReference>
<keyword evidence="2" id="KW-0479">Metal-binding</keyword>
<evidence type="ECO:0000256" key="1">
    <source>
        <dbReference type="ARBA" id="ARBA00001947"/>
    </source>
</evidence>
<dbReference type="PANTHER" id="PTHR43655">
    <property type="entry name" value="ATP-DEPENDENT PROTEASE"/>
    <property type="match status" value="1"/>
</dbReference>
<keyword evidence="6" id="KW-0482">Metalloprotease</keyword>
<evidence type="ECO:0000256" key="5">
    <source>
        <dbReference type="ARBA" id="ARBA00022840"/>
    </source>
</evidence>
<dbReference type="EMBL" id="CP136426">
    <property type="protein sequence ID" value="WOC51917.1"/>
    <property type="molecule type" value="Genomic_DNA"/>
</dbReference>
<dbReference type="InterPro" id="IPR037219">
    <property type="entry name" value="Peptidase_M41-like"/>
</dbReference>
<keyword evidence="6" id="KW-0645">Protease</keyword>
<dbReference type="GO" id="GO:0004222">
    <property type="term" value="F:metalloendopeptidase activity"/>
    <property type="evidence" value="ECO:0007669"/>
    <property type="project" value="InterPro"/>
</dbReference>
<protein>
    <recommendedName>
        <fullName evidence="7">Peptidase M41 domain-containing protein</fullName>
    </recommendedName>
</protein>
<evidence type="ECO:0000259" key="7">
    <source>
        <dbReference type="Pfam" id="PF01434"/>
    </source>
</evidence>
<dbReference type="Proteomes" id="UP001432059">
    <property type="component" value="Chromosome"/>
</dbReference>
<keyword evidence="5" id="KW-0067">ATP-binding</keyword>
<evidence type="ECO:0000256" key="6">
    <source>
        <dbReference type="ARBA" id="ARBA00023049"/>
    </source>
</evidence>
<dbReference type="Pfam" id="PF01434">
    <property type="entry name" value="Peptidase_M41"/>
    <property type="match status" value="1"/>
</dbReference>
<comment type="cofactor">
    <cofactor evidence="1">
        <name>Zn(2+)</name>
        <dbReference type="ChEBI" id="CHEBI:29105"/>
    </cofactor>
</comment>
<evidence type="ECO:0000256" key="2">
    <source>
        <dbReference type="ARBA" id="ARBA00022723"/>
    </source>
</evidence>
<evidence type="ECO:0000313" key="8">
    <source>
        <dbReference type="EMBL" id="WOC51917.1"/>
    </source>
</evidence>
<dbReference type="GO" id="GO:0004176">
    <property type="term" value="F:ATP-dependent peptidase activity"/>
    <property type="evidence" value="ECO:0007669"/>
    <property type="project" value="InterPro"/>
</dbReference>
<dbReference type="AlphaFoldDB" id="A0AAU0F161"/>
<dbReference type="GO" id="GO:0046872">
    <property type="term" value="F:metal ion binding"/>
    <property type="evidence" value="ECO:0007669"/>
    <property type="project" value="UniProtKB-KW"/>
</dbReference>
<keyword evidence="3" id="KW-0547">Nucleotide-binding</keyword>
<accession>A0AAU0F161</accession>
<dbReference type="SUPFAM" id="SSF140990">
    <property type="entry name" value="FtsH protease domain-like"/>
    <property type="match status" value="1"/>
</dbReference>
<reference evidence="8" key="1">
    <citation type="submission" date="2023-10" db="EMBL/GenBank/DDBJ databases">
        <title>Characterization and whole genome sequencing of a novel strain of Bergeyella porcorum QD2021 isolated from pig.</title>
        <authorList>
            <person name="Liu G."/>
            <person name="Chen C."/>
            <person name="Han X."/>
        </authorList>
    </citation>
    <scope>NUCLEOTIDE SEQUENCE</scope>
    <source>
        <strain evidence="8">QD2021</strain>
    </source>
</reference>
<proteinExistence type="predicted"/>
<dbReference type="GO" id="GO:0006508">
    <property type="term" value="P:proteolysis"/>
    <property type="evidence" value="ECO:0007669"/>
    <property type="project" value="InterPro"/>
</dbReference>
<feature type="domain" description="Peptidase M41" evidence="7">
    <location>
        <begin position="17"/>
        <end position="58"/>
    </location>
</feature>
<evidence type="ECO:0000313" key="9">
    <source>
        <dbReference type="Proteomes" id="UP001432059"/>
    </source>
</evidence>
<sequence length="73" mass="8367">MDAVDRIIGGLEKKNKAIKPSEKKRVAYHEAGHATISWLVEHAAPLLKVTIVPRGRFLRSRLVFARRKTAYHY</sequence>
<keyword evidence="4" id="KW-0862">Zinc</keyword>
<name>A0AAU0F161_9FLAO</name>
<dbReference type="InterPro" id="IPR000642">
    <property type="entry name" value="Peptidase_M41"/>
</dbReference>
<keyword evidence="6" id="KW-0378">Hydrolase</keyword>
<keyword evidence="9" id="KW-1185">Reference proteome</keyword>
<dbReference type="InterPro" id="IPR050928">
    <property type="entry name" value="ATP-dep_Zn_Metalloprotease"/>
</dbReference>
<dbReference type="GO" id="GO:0005524">
    <property type="term" value="F:ATP binding"/>
    <property type="evidence" value="ECO:0007669"/>
    <property type="project" value="UniProtKB-KW"/>
</dbReference>